<keyword evidence="1" id="KW-1133">Transmembrane helix</keyword>
<sequence length="104" mass="10810">MAAPRLLLRLGWTNWRQELGWLLVALGVLIPLGILAAAEVAGPALGYEIPAPKHTPAGAPAQGTSYLVWLASVAAVSGLVGLVTIGVGIGLIIKGRRIARRERG</sequence>
<dbReference type="EMBL" id="BONW01000017">
    <property type="protein sequence ID" value="GIG88871.1"/>
    <property type="molecule type" value="Genomic_DNA"/>
</dbReference>
<evidence type="ECO:0000256" key="1">
    <source>
        <dbReference type="SAM" id="Phobius"/>
    </source>
</evidence>
<organism evidence="2 3">
    <name type="scientific">Plantactinospora endophytica</name>
    <dbReference type="NCBI Taxonomy" id="673535"/>
    <lineage>
        <taxon>Bacteria</taxon>
        <taxon>Bacillati</taxon>
        <taxon>Actinomycetota</taxon>
        <taxon>Actinomycetes</taxon>
        <taxon>Micromonosporales</taxon>
        <taxon>Micromonosporaceae</taxon>
        <taxon>Plantactinospora</taxon>
    </lineage>
</organism>
<keyword evidence="3" id="KW-1185">Reference proteome</keyword>
<evidence type="ECO:0000313" key="2">
    <source>
        <dbReference type="EMBL" id="GIG88871.1"/>
    </source>
</evidence>
<proteinExistence type="predicted"/>
<keyword evidence="1" id="KW-0472">Membrane</keyword>
<feature type="transmembrane region" description="Helical" evidence="1">
    <location>
        <begin position="21"/>
        <end position="46"/>
    </location>
</feature>
<dbReference type="RefSeq" id="WP_203867393.1">
    <property type="nucleotide sequence ID" value="NZ_BONW01000017.1"/>
</dbReference>
<gene>
    <name evidence="2" type="ORF">Pen02_38070</name>
</gene>
<dbReference type="Proteomes" id="UP000646749">
    <property type="component" value="Unassembled WGS sequence"/>
</dbReference>
<accession>A0ABQ4E2I0</accession>
<reference evidence="2 3" key="1">
    <citation type="submission" date="2021-01" db="EMBL/GenBank/DDBJ databases">
        <title>Whole genome shotgun sequence of Plantactinospora endophytica NBRC 110450.</title>
        <authorList>
            <person name="Komaki H."/>
            <person name="Tamura T."/>
        </authorList>
    </citation>
    <scope>NUCLEOTIDE SEQUENCE [LARGE SCALE GENOMIC DNA]</scope>
    <source>
        <strain evidence="2 3">NBRC 110450</strain>
    </source>
</reference>
<comment type="caution">
    <text evidence="2">The sequence shown here is derived from an EMBL/GenBank/DDBJ whole genome shotgun (WGS) entry which is preliminary data.</text>
</comment>
<protein>
    <submittedName>
        <fullName evidence="2">Uncharacterized protein</fullName>
    </submittedName>
</protein>
<name>A0ABQ4E2I0_9ACTN</name>
<evidence type="ECO:0000313" key="3">
    <source>
        <dbReference type="Proteomes" id="UP000646749"/>
    </source>
</evidence>
<feature type="transmembrane region" description="Helical" evidence="1">
    <location>
        <begin position="66"/>
        <end position="93"/>
    </location>
</feature>
<keyword evidence="1" id="KW-0812">Transmembrane</keyword>